<gene>
    <name evidence="3" type="ORF">OSJNBa0026I22.2</name>
    <name evidence="2" type="ORF">OSJNBb0095H08.29</name>
</gene>
<dbReference type="EMBL" id="AP005101">
    <property type="protein sequence ID" value="BAD30829.1"/>
    <property type="molecule type" value="Genomic_DNA"/>
</dbReference>
<evidence type="ECO:0000313" key="2">
    <source>
        <dbReference type="EMBL" id="BAC80121.1"/>
    </source>
</evidence>
<evidence type="ECO:0000256" key="1">
    <source>
        <dbReference type="SAM" id="MobiDB-lite"/>
    </source>
</evidence>
<protein>
    <submittedName>
        <fullName evidence="2">Uncharacterized protein</fullName>
    </submittedName>
</protein>
<organism evidence="2 4">
    <name type="scientific">Oryza sativa subsp. japonica</name>
    <name type="common">Rice</name>
    <dbReference type="NCBI Taxonomy" id="39947"/>
    <lineage>
        <taxon>Eukaryota</taxon>
        <taxon>Viridiplantae</taxon>
        <taxon>Streptophyta</taxon>
        <taxon>Embryophyta</taxon>
        <taxon>Tracheophyta</taxon>
        <taxon>Spermatophyta</taxon>
        <taxon>Magnoliopsida</taxon>
        <taxon>Liliopsida</taxon>
        <taxon>Poales</taxon>
        <taxon>Poaceae</taxon>
        <taxon>BOP clade</taxon>
        <taxon>Oryzoideae</taxon>
        <taxon>Oryzeae</taxon>
        <taxon>Oryzinae</taxon>
        <taxon>Oryza</taxon>
        <taxon>Oryza sativa</taxon>
    </lineage>
</organism>
<reference evidence="3" key="1">
    <citation type="submission" date="2002-04" db="EMBL/GenBank/DDBJ databases">
        <title>Oryza sativa nipponbare(GA3) genomic DNA, chromosome 7, BAC clone:OSJNBa0026I22.</title>
        <authorList>
            <person name="Sasaki T."/>
            <person name="Matsumoto T."/>
            <person name="Katayose Y."/>
        </authorList>
    </citation>
    <scope>NUCLEOTIDE SEQUENCE</scope>
</reference>
<sequence>MGEVELDPGAIFGEKWGIWLRRWRGAGPRTRKAGWSAGEAATTWGGVGGNGGQGRLLARRLEEGGGADMWDSGPTCWPESEGMGGGQNRLQGRGGEGRAASWAGKGGGRRTAAGRGRILGPETAQRQGRRLNLFFILFNLFNELCAIQIISRAPKVHGKIRRVY</sequence>
<dbReference type="AlphaFoldDB" id="Q7XHL4"/>
<dbReference type="Proteomes" id="UP000000763">
    <property type="component" value="Chromosome 7"/>
</dbReference>
<reference evidence="4" key="3">
    <citation type="journal article" date="2005" name="Nature">
        <title>The map-based sequence of the rice genome.</title>
        <authorList>
            <consortium name="International rice genome sequencing project (IRGSP)"/>
            <person name="Matsumoto T."/>
            <person name="Wu J."/>
            <person name="Kanamori H."/>
            <person name="Katayose Y."/>
            <person name="Fujisawa M."/>
            <person name="Namiki N."/>
            <person name="Mizuno H."/>
            <person name="Yamamoto K."/>
            <person name="Antonio B.A."/>
            <person name="Baba T."/>
            <person name="Sakata K."/>
            <person name="Nagamura Y."/>
            <person name="Aoki H."/>
            <person name="Arikawa K."/>
            <person name="Arita K."/>
            <person name="Bito T."/>
            <person name="Chiden Y."/>
            <person name="Fujitsuka N."/>
            <person name="Fukunaka R."/>
            <person name="Hamada M."/>
            <person name="Harada C."/>
            <person name="Hayashi A."/>
            <person name="Hijishita S."/>
            <person name="Honda M."/>
            <person name="Hosokawa S."/>
            <person name="Ichikawa Y."/>
            <person name="Idonuma A."/>
            <person name="Iijima M."/>
            <person name="Ikeda M."/>
            <person name="Ikeno M."/>
            <person name="Ito K."/>
            <person name="Ito S."/>
            <person name="Ito T."/>
            <person name="Ito Y."/>
            <person name="Ito Y."/>
            <person name="Iwabuchi A."/>
            <person name="Kamiya K."/>
            <person name="Karasawa W."/>
            <person name="Kurita K."/>
            <person name="Katagiri S."/>
            <person name="Kikuta A."/>
            <person name="Kobayashi H."/>
            <person name="Kobayashi N."/>
            <person name="Machita K."/>
            <person name="Maehara T."/>
            <person name="Masukawa M."/>
            <person name="Mizubayashi T."/>
            <person name="Mukai Y."/>
            <person name="Nagasaki H."/>
            <person name="Nagata Y."/>
            <person name="Naito S."/>
            <person name="Nakashima M."/>
            <person name="Nakama Y."/>
            <person name="Nakamichi Y."/>
            <person name="Nakamura M."/>
            <person name="Meguro A."/>
            <person name="Negishi M."/>
            <person name="Ohta I."/>
            <person name="Ohta T."/>
            <person name="Okamoto M."/>
            <person name="Ono N."/>
            <person name="Saji S."/>
            <person name="Sakaguchi M."/>
            <person name="Sakai K."/>
            <person name="Shibata M."/>
            <person name="Shimokawa T."/>
            <person name="Song J."/>
            <person name="Takazaki Y."/>
            <person name="Terasawa K."/>
            <person name="Tsugane M."/>
            <person name="Tsuji K."/>
            <person name="Ueda S."/>
            <person name="Waki K."/>
            <person name="Yamagata H."/>
            <person name="Yamamoto M."/>
            <person name="Yamamoto S."/>
            <person name="Yamane H."/>
            <person name="Yoshiki S."/>
            <person name="Yoshihara R."/>
            <person name="Yukawa K."/>
            <person name="Zhong H."/>
            <person name="Yano M."/>
            <person name="Yuan Q."/>
            <person name="Ouyang S."/>
            <person name="Liu J."/>
            <person name="Jones K.M."/>
            <person name="Gansberger K."/>
            <person name="Moffat K."/>
            <person name="Hill J."/>
            <person name="Bera J."/>
            <person name="Fadrosh D."/>
            <person name="Jin S."/>
            <person name="Johri S."/>
            <person name="Kim M."/>
            <person name="Overton L."/>
            <person name="Reardon M."/>
            <person name="Tsitrin T."/>
            <person name="Vuong H."/>
            <person name="Weaver B."/>
            <person name="Ciecko A."/>
            <person name="Tallon L."/>
            <person name="Jackson J."/>
            <person name="Pai G."/>
            <person name="Aken S.V."/>
            <person name="Utterback T."/>
            <person name="Reidmuller S."/>
            <person name="Feldblyum T."/>
            <person name="Hsiao J."/>
            <person name="Zismann V."/>
            <person name="Iobst S."/>
            <person name="de Vazeille A.R."/>
            <person name="Buell C.R."/>
            <person name="Ying K."/>
            <person name="Li Y."/>
            <person name="Lu T."/>
            <person name="Huang Y."/>
            <person name="Zhao Q."/>
            <person name="Feng Q."/>
            <person name="Zhang L."/>
            <person name="Zhu J."/>
            <person name="Weng Q."/>
            <person name="Mu J."/>
            <person name="Lu Y."/>
            <person name="Fan D."/>
            <person name="Liu Y."/>
            <person name="Guan J."/>
            <person name="Zhang Y."/>
            <person name="Yu S."/>
            <person name="Liu X."/>
            <person name="Zhang Y."/>
            <person name="Hong G."/>
            <person name="Han B."/>
            <person name="Choisne N."/>
            <person name="Demange N."/>
            <person name="Orjeda G."/>
            <person name="Samain S."/>
            <person name="Cattolico L."/>
            <person name="Pelletier E."/>
            <person name="Couloux A."/>
            <person name="Segurens B."/>
            <person name="Wincker P."/>
            <person name="D'Hont A."/>
            <person name="Scarpelli C."/>
            <person name="Weissenbach J."/>
            <person name="Salanoubat M."/>
            <person name="Quetier F."/>
            <person name="Yu Y."/>
            <person name="Kim H.R."/>
            <person name="Rambo T."/>
            <person name="Currie J."/>
            <person name="Collura K."/>
            <person name="Luo M."/>
            <person name="Yang T."/>
            <person name="Ammiraju J.S.S."/>
            <person name="Engler F."/>
            <person name="Soderlund C."/>
            <person name="Wing R.A."/>
            <person name="Palmer L.E."/>
            <person name="de la Bastide M."/>
            <person name="Spiegel L."/>
            <person name="Nascimento L."/>
            <person name="Zutavern T."/>
            <person name="O'Shaughnessy A."/>
            <person name="Dike S."/>
            <person name="Dedhia N."/>
            <person name="Preston R."/>
            <person name="Balija V."/>
            <person name="McCombie W.R."/>
            <person name="Chow T."/>
            <person name="Chen H."/>
            <person name="Chung M."/>
            <person name="Chen C."/>
            <person name="Shaw J."/>
            <person name="Wu H."/>
            <person name="Hsiao K."/>
            <person name="Chao Y."/>
            <person name="Chu M."/>
            <person name="Cheng C."/>
            <person name="Hour A."/>
            <person name="Lee P."/>
            <person name="Lin S."/>
            <person name="Lin Y."/>
            <person name="Liou J."/>
            <person name="Liu S."/>
            <person name="Hsing Y."/>
            <person name="Raghuvanshi S."/>
            <person name="Mohanty A."/>
            <person name="Bharti A.K."/>
            <person name="Gaur A."/>
            <person name="Gupta V."/>
            <person name="Kumar D."/>
            <person name="Ravi V."/>
            <person name="Vij S."/>
            <person name="Kapur A."/>
            <person name="Khurana P."/>
            <person name="Khurana P."/>
            <person name="Khurana J.P."/>
            <person name="Tyagi A.K."/>
            <person name="Gaikwad K."/>
            <person name="Singh A."/>
            <person name="Dalal V."/>
            <person name="Srivastava S."/>
            <person name="Dixit A."/>
            <person name="Pal A.K."/>
            <person name="Ghazi I.A."/>
            <person name="Yadav M."/>
            <person name="Pandit A."/>
            <person name="Bhargava A."/>
            <person name="Sureshbabu K."/>
            <person name="Batra K."/>
            <person name="Sharma T.R."/>
            <person name="Mohapatra T."/>
            <person name="Singh N.K."/>
            <person name="Messing J."/>
            <person name="Nelson A.B."/>
            <person name="Fuks G."/>
            <person name="Kavchok S."/>
            <person name="Keizer G."/>
            <person name="Linton E."/>
            <person name="Llaca V."/>
            <person name="Song R."/>
            <person name="Tanyolac B."/>
            <person name="Young S."/>
            <person name="Ho-Il K."/>
            <person name="Hahn J.H."/>
            <person name="Sangsakoo G."/>
            <person name="Vanavichit A."/>
            <person name="de Mattos Luiz.A.T."/>
            <person name="Zimmer P.D."/>
            <person name="Malone G."/>
            <person name="Dellagostin O."/>
            <person name="de Oliveira A.C."/>
            <person name="Bevan M."/>
            <person name="Bancroft I."/>
            <person name="Minx P."/>
            <person name="Cordum H."/>
            <person name="Wilson R."/>
            <person name="Cheng Z."/>
            <person name="Jin W."/>
            <person name="Jiang J."/>
            <person name="Leong S.A."/>
            <person name="Iwama H."/>
            <person name="Gojobori T."/>
            <person name="Itoh T."/>
            <person name="Niimura Y."/>
            <person name="Fujii Y."/>
            <person name="Habara T."/>
            <person name="Sakai H."/>
            <person name="Sato Y."/>
            <person name="Wilson G."/>
            <person name="Kumar K."/>
            <person name="McCouch S."/>
            <person name="Juretic N."/>
            <person name="Hoen D."/>
            <person name="Wright S."/>
            <person name="Bruskiewich R."/>
            <person name="Bureau T."/>
            <person name="Miyao A."/>
            <person name="Hirochika H."/>
            <person name="Nishikawa T."/>
            <person name="Kadowaki K."/>
            <person name="Sugiura M."/>
            <person name="Burr B."/>
            <person name="Sasaki T."/>
        </authorList>
    </citation>
    <scope>NUCLEOTIDE SEQUENCE [LARGE SCALE GENOMIC DNA]</scope>
    <source>
        <strain evidence="4">cv. Nipponbare</strain>
    </source>
</reference>
<reference evidence="2" key="2">
    <citation type="submission" date="2002-09" db="EMBL/GenBank/DDBJ databases">
        <title>Oryza sativa nipponbare(GA3) genomic DNA, chromosome 7, BAC clone:OSJNBb0095H08.</title>
        <authorList>
            <person name="Sasaki T."/>
            <person name="Matsumoto T."/>
            <person name="Katayose Y."/>
        </authorList>
    </citation>
    <scope>NUCLEOTIDE SEQUENCE</scope>
</reference>
<feature type="region of interest" description="Disordered" evidence="1">
    <location>
        <begin position="80"/>
        <end position="116"/>
    </location>
</feature>
<name>Q7XHL4_ORYSJ</name>
<proteinExistence type="predicted"/>
<accession>Q7XHL4</accession>
<dbReference type="EMBL" id="AP005783">
    <property type="protein sequence ID" value="BAC80121.1"/>
    <property type="molecule type" value="Genomic_DNA"/>
</dbReference>
<evidence type="ECO:0000313" key="4">
    <source>
        <dbReference type="Proteomes" id="UP000000763"/>
    </source>
</evidence>
<reference evidence="4" key="4">
    <citation type="journal article" date="2008" name="Nucleic Acids Res.">
        <title>The rice annotation project database (RAP-DB): 2008 update.</title>
        <authorList>
            <consortium name="The rice annotation project (RAP)"/>
        </authorList>
    </citation>
    <scope>GENOME REANNOTATION</scope>
    <source>
        <strain evidence="4">cv. Nipponbare</strain>
    </source>
</reference>
<evidence type="ECO:0000313" key="3">
    <source>
        <dbReference type="EMBL" id="BAD30829.1"/>
    </source>
</evidence>